<protein>
    <recommendedName>
        <fullName evidence="3">DUF2007 domain-containing protein</fullName>
    </recommendedName>
</protein>
<accession>A0ABV6T249</accession>
<organism evidence="1 2">
    <name type="scientific">Paracoccus panacisoli</name>
    <dbReference type="NCBI Taxonomy" id="1510163"/>
    <lineage>
        <taxon>Bacteria</taxon>
        <taxon>Pseudomonadati</taxon>
        <taxon>Pseudomonadota</taxon>
        <taxon>Alphaproteobacteria</taxon>
        <taxon>Rhodobacterales</taxon>
        <taxon>Paracoccaceae</taxon>
        <taxon>Paracoccus</taxon>
    </lineage>
</organism>
<keyword evidence="2" id="KW-1185">Reference proteome</keyword>
<name>A0ABV6T249_9RHOB</name>
<proteinExistence type="predicted"/>
<reference evidence="1 2" key="1">
    <citation type="submission" date="2024-09" db="EMBL/GenBank/DDBJ databases">
        <authorList>
            <person name="Sun Q."/>
            <person name="Mori K."/>
        </authorList>
    </citation>
    <scope>NUCLEOTIDE SEQUENCE [LARGE SCALE GENOMIC DNA]</scope>
    <source>
        <strain evidence="1 2">KCTC 42086</strain>
    </source>
</reference>
<evidence type="ECO:0000313" key="1">
    <source>
        <dbReference type="EMBL" id="MFC0811331.1"/>
    </source>
</evidence>
<sequence length="109" mass="11107">MDEPDTDPAVLRTRQMALRAIMDGRGAEVVVLRDPALVAHYGGAELPGGTVLLVTATEVRVAVDEAEAAGTLCRAARVVGHDGSGGLAAGEALDLGAVIRRQVAGHAGR</sequence>
<evidence type="ECO:0008006" key="3">
    <source>
        <dbReference type="Google" id="ProtNLM"/>
    </source>
</evidence>
<gene>
    <name evidence="1" type="ORF">ACFHYO_04285</name>
</gene>
<dbReference type="Proteomes" id="UP001589920">
    <property type="component" value="Unassembled WGS sequence"/>
</dbReference>
<comment type="caution">
    <text evidence="1">The sequence shown here is derived from an EMBL/GenBank/DDBJ whole genome shotgun (WGS) entry which is preliminary data.</text>
</comment>
<dbReference type="RefSeq" id="WP_394318601.1">
    <property type="nucleotide sequence ID" value="NZ_JBHMQU010000016.1"/>
</dbReference>
<evidence type="ECO:0000313" key="2">
    <source>
        <dbReference type="Proteomes" id="UP001589920"/>
    </source>
</evidence>
<dbReference type="EMBL" id="JBHMQU010000016">
    <property type="protein sequence ID" value="MFC0811331.1"/>
    <property type="molecule type" value="Genomic_DNA"/>
</dbReference>